<dbReference type="GO" id="GO:0006742">
    <property type="term" value="P:NADP+ catabolic process"/>
    <property type="evidence" value="ECO:0007669"/>
    <property type="project" value="TreeGrafter"/>
</dbReference>
<dbReference type="InterPro" id="IPR050241">
    <property type="entry name" value="NAD-cap_RNA_hydrolase_NudC"/>
</dbReference>
<comment type="similarity">
    <text evidence="3">Belongs to the Nudix hydrolase family. NudC subfamily.</text>
</comment>
<evidence type="ECO:0000256" key="10">
    <source>
        <dbReference type="RuleBase" id="RU003476"/>
    </source>
</evidence>
<comment type="cofactor">
    <cofactor evidence="1">
        <name>Mg(2+)</name>
        <dbReference type="ChEBI" id="CHEBI:18420"/>
    </cofactor>
</comment>
<evidence type="ECO:0000256" key="9">
    <source>
        <dbReference type="ARBA" id="ARBA00023679"/>
    </source>
</evidence>
<proteinExistence type="inferred from homology"/>
<evidence type="ECO:0000256" key="1">
    <source>
        <dbReference type="ARBA" id="ARBA00001946"/>
    </source>
</evidence>
<comment type="cofactor">
    <cofactor evidence="2">
        <name>Zn(2+)</name>
        <dbReference type="ChEBI" id="CHEBI:29105"/>
    </cofactor>
</comment>
<organism evidence="12 13">
    <name type="scientific">Sandaracinus amylolyticus</name>
    <dbReference type="NCBI Taxonomy" id="927083"/>
    <lineage>
        <taxon>Bacteria</taxon>
        <taxon>Pseudomonadati</taxon>
        <taxon>Myxococcota</taxon>
        <taxon>Polyangia</taxon>
        <taxon>Polyangiales</taxon>
        <taxon>Sandaracinaceae</taxon>
        <taxon>Sandaracinus</taxon>
    </lineage>
</organism>
<keyword evidence="8" id="KW-0520">NAD</keyword>
<dbReference type="GO" id="GO:0019677">
    <property type="term" value="P:NAD+ catabolic process"/>
    <property type="evidence" value="ECO:0007669"/>
    <property type="project" value="TreeGrafter"/>
</dbReference>
<keyword evidence="5" id="KW-0479">Metal-binding</keyword>
<evidence type="ECO:0000256" key="2">
    <source>
        <dbReference type="ARBA" id="ARBA00001947"/>
    </source>
</evidence>
<dbReference type="InterPro" id="IPR015376">
    <property type="entry name" value="Znr_NADH_PPase"/>
</dbReference>
<protein>
    <recommendedName>
        <fullName evidence="4">NAD(+) diphosphatase</fullName>
        <ecNumber evidence="4">3.6.1.22</ecNumber>
    </recommendedName>
</protein>
<evidence type="ECO:0000256" key="3">
    <source>
        <dbReference type="ARBA" id="ARBA00009595"/>
    </source>
</evidence>
<dbReference type="SUPFAM" id="SSF55811">
    <property type="entry name" value="Nudix"/>
    <property type="match status" value="2"/>
</dbReference>
<name>A0A0F6W0E9_9BACT</name>
<dbReference type="PROSITE" id="PS00893">
    <property type="entry name" value="NUDIX_BOX"/>
    <property type="match status" value="1"/>
</dbReference>
<dbReference type="STRING" id="927083.DB32_001385"/>
<dbReference type="KEGG" id="samy:DB32_001385"/>
<dbReference type="Gene3D" id="3.90.79.10">
    <property type="entry name" value="Nucleoside Triphosphate Pyrophosphohydrolase"/>
    <property type="match status" value="1"/>
</dbReference>
<dbReference type="AlphaFoldDB" id="A0A0F6W0E9"/>
<dbReference type="InterPro" id="IPR000086">
    <property type="entry name" value="NUDIX_hydrolase_dom"/>
</dbReference>
<keyword evidence="13" id="KW-1185">Reference proteome</keyword>
<keyword evidence="6 10" id="KW-0378">Hydrolase</keyword>
<dbReference type="GO" id="GO:0046872">
    <property type="term" value="F:metal ion binding"/>
    <property type="evidence" value="ECO:0007669"/>
    <property type="project" value="UniProtKB-KW"/>
</dbReference>
<evidence type="ECO:0000256" key="4">
    <source>
        <dbReference type="ARBA" id="ARBA00012381"/>
    </source>
</evidence>
<keyword evidence="7" id="KW-0460">Magnesium</keyword>
<dbReference type="EMBL" id="CP011125">
    <property type="protein sequence ID" value="AKF04236.1"/>
    <property type="molecule type" value="Genomic_DNA"/>
</dbReference>
<evidence type="ECO:0000256" key="7">
    <source>
        <dbReference type="ARBA" id="ARBA00022842"/>
    </source>
</evidence>
<dbReference type="EC" id="3.6.1.22" evidence="4"/>
<reference evidence="12 13" key="1">
    <citation type="submission" date="2015-03" db="EMBL/GenBank/DDBJ databases">
        <title>Genome assembly of Sandaracinus amylolyticus DSM 53668.</title>
        <authorList>
            <person name="Sharma G."/>
            <person name="Subramanian S."/>
        </authorList>
    </citation>
    <scope>NUCLEOTIDE SEQUENCE [LARGE SCALE GENOMIC DNA]</scope>
    <source>
        <strain evidence="12 13">DSM 53668</strain>
    </source>
</reference>
<dbReference type="InterPro" id="IPR015797">
    <property type="entry name" value="NUDIX_hydrolase-like_dom_sf"/>
</dbReference>
<dbReference type="PANTHER" id="PTHR42904:SF6">
    <property type="entry name" value="NAD-CAPPED RNA HYDROLASE NUDT12"/>
    <property type="match status" value="1"/>
</dbReference>
<dbReference type="Gene3D" id="3.90.79.20">
    <property type="match status" value="1"/>
</dbReference>
<dbReference type="NCBIfam" id="NF001299">
    <property type="entry name" value="PRK00241.1"/>
    <property type="match status" value="1"/>
</dbReference>
<dbReference type="PANTHER" id="PTHR42904">
    <property type="entry name" value="NUDIX HYDROLASE, NUDC SUBFAMILY"/>
    <property type="match status" value="1"/>
</dbReference>
<dbReference type="InterPro" id="IPR020476">
    <property type="entry name" value="Nudix_hydrolase"/>
</dbReference>
<evidence type="ECO:0000256" key="6">
    <source>
        <dbReference type="ARBA" id="ARBA00022801"/>
    </source>
</evidence>
<feature type="domain" description="Nudix hydrolase" evidence="11">
    <location>
        <begin position="141"/>
        <end position="267"/>
    </location>
</feature>
<evidence type="ECO:0000256" key="8">
    <source>
        <dbReference type="ARBA" id="ARBA00023027"/>
    </source>
</evidence>
<dbReference type="CDD" id="cd03429">
    <property type="entry name" value="NUDIX_NADH_pyrophosphatase_Nudt13"/>
    <property type="match status" value="1"/>
</dbReference>
<sequence>MPCRAREAVAGSRTMDIARVFLVTHPKGLVLRDASPLLDEGDLLALGLDAASARRVGELGGATSWVCSLARDALPPPYSAIGLRALHAMVGAEVFGCAMRAVQLAGFVDTHRFCGRCATPTVPVEGERALRCPACELTSYPRISPVVIGLVRRGDRALLARSPRFPMPFYSTLAGFVEIGETLEEALAREVREEVGIEIGAIRYFGSQPWPYPHQLMIGFMAEWTSGEVRVDGVEIADAQWFRADELPMVPAPMSIARQLIDAWAREAR</sequence>
<evidence type="ECO:0000313" key="12">
    <source>
        <dbReference type="EMBL" id="AKF04236.1"/>
    </source>
</evidence>
<dbReference type="Proteomes" id="UP000034883">
    <property type="component" value="Chromosome"/>
</dbReference>
<dbReference type="InterPro" id="IPR049734">
    <property type="entry name" value="NudC-like_C"/>
</dbReference>
<comment type="catalytic activity">
    <reaction evidence="9">
        <text>a 5'-end NAD(+)-phospho-ribonucleoside in mRNA + H2O = a 5'-end phospho-adenosine-phospho-ribonucleoside in mRNA + beta-nicotinamide D-ribonucleotide + 2 H(+)</text>
        <dbReference type="Rhea" id="RHEA:60876"/>
        <dbReference type="Rhea" id="RHEA-COMP:15698"/>
        <dbReference type="Rhea" id="RHEA-COMP:15719"/>
        <dbReference type="ChEBI" id="CHEBI:14649"/>
        <dbReference type="ChEBI" id="CHEBI:15377"/>
        <dbReference type="ChEBI" id="CHEBI:15378"/>
        <dbReference type="ChEBI" id="CHEBI:144029"/>
        <dbReference type="ChEBI" id="CHEBI:144051"/>
    </reaction>
    <physiologicalReaction direction="left-to-right" evidence="9">
        <dbReference type="Rhea" id="RHEA:60877"/>
    </physiologicalReaction>
</comment>
<accession>A0A0F6W0E9</accession>
<gene>
    <name evidence="12" type="ORF">DB32_001385</name>
</gene>
<evidence type="ECO:0000259" key="11">
    <source>
        <dbReference type="PROSITE" id="PS51462"/>
    </source>
</evidence>
<evidence type="ECO:0000313" key="13">
    <source>
        <dbReference type="Proteomes" id="UP000034883"/>
    </source>
</evidence>
<dbReference type="GO" id="GO:0035529">
    <property type="term" value="F:NADH pyrophosphatase activity"/>
    <property type="evidence" value="ECO:0007669"/>
    <property type="project" value="TreeGrafter"/>
</dbReference>
<dbReference type="Pfam" id="PF09297">
    <property type="entry name" value="Zn_ribbon_NUD"/>
    <property type="match status" value="1"/>
</dbReference>
<dbReference type="PRINTS" id="PR00502">
    <property type="entry name" value="NUDIXFAMILY"/>
</dbReference>
<evidence type="ECO:0000256" key="5">
    <source>
        <dbReference type="ARBA" id="ARBA00022723"/>
    </source>
</evidence>
<dbReference type="GO" id="GO:0005829">
    <property type="term" value="C:cytosol"/>
    <property type="evidence" value="ECO:0007669"/>
    <property type="project" value="TreeGrafter"/>
</dbReference>
<dbReference type="InterPro" id="IPR020084">
    <property type="entry name" value="NUDIX_hydrolase_CS"/>
</dbReference>
<dbReference type="Pfam" id="PF00293">
    <property type="entry name" value="NUDIX"/>
    <property type="match status" value="1"/>
</dbReference>
<dbReference type="PROSITE" id="PS51462">
    <property type="entry name" value="NUDIX"/>
    <property type="match status" value="1"/>
</dbReference>